<organism evidence="1 2">
    <name type="scientific">Spiribacter pallidus</name>
    <dbReference type="NCBI Taxonomy" id="1987936"/>
    <lineage>
        <taxon>Bacteria</taxon>
        <taxon>Pseudomonadati</taxon>
        <taxon>Pseudomonadota</taxon>
        <taxon>Gammaproteobacteria</taxon>
        <taxon>Chromatiales</taxon>
        <taxon>Ectothiorhodospiraceae</taxon>
        <taxon>Spiribacter</taxon>
    </lineage>
</organism>
<sequence>MNRPISEQTPLGRVTTPEELADAVLFFASPSARAVTGQTLIVDGGLVCG</sequence>
<comment type="caution">
    <text evidence="1">The sequence shown here is derived from an EMBL/GenBank/DDBJ whole genome shotgun (WGS) entry which is preliminary data.</text>
</comment>
<name>A0ABV3TDA0_9GAMM</name>
<accession>A0ABV3TDA0</accession>
<proteinExistence type="predicted"/>
<dbReference type="Gene3D" id="3.40.50.720">
    <property type="entry name" value="NAD(P)-binding Rossmann-like Domain"/>
    <property type="match status" value="1"/>
</dbReference>
<dbReference type="Pfam" id="PF13561">
    <property type="entry name" value="adh_short_C2"/>
    <property type="match status" value="1"/>
</dbReference>
<gene>
    <name evidence="1" type="ORF">V6X73_05270</name>
</gene>
<dbReference type="RefSeq" id="WP_367958633.1">
    <property type="nucleotide sequence ID" value="NZ_JBAKFH010000002.1"/>
</dbReference>
<protein>
    <submittedName>
        <fullName evidence="1">SDR family oxidoreductase</fullName>
    </submittedName>
</protein>
<dbReference type="Proteomes" id="UP001556709">
    <property type="component" value="Unassembled WGS sequence"/>
</dbReference>
<dbReference type="SUPFAM" id="SSF51735">
    <property type="entry name" value="NAD(P)-binding Rossmann-fold domains"/>
    <property type="match status" value="1"/>
</dbReference>
<keyword evidence="2" id="KW-1185">Reference proteome</keyword>
<reference evidence="1 2" key="1">
    <citation type="submission" date="2024-02" db="EMBL/GenBank/DDBJ databases">
        <title>New especies of Spiribacter isolated from saline water.</title>
        <authorList>
            <person name="Leon M.J."/>
            <person name="De La Haba R."/>
            <person name="Sanchez-Porro C."/>
            <person name="Ventosa A."/>
        </authorList>
    </citation>
    <scope>NUCLEOTIDE SEQUENCE [LARGE SCALE GENOMIC DNA]</scope>
    <source>
        <strain evidence="2">ag22IC6-390</strain>
    </source>
</reference>
<evidence type="ECO:0000313" key="2">
    <source>
        <dbReference type="Proteomes" id="UP001556709"/>
    </source>
</evidence>
<evidence type="ECO:0000313" key="1">
    <source>
        <dbReference type="EMBL" id="MEX0469133.1"/>
    </source>
</evidence>
<dbReference type="InterPro" id="IPR002347">
    <property type="entry name" value="SDR_fam"/>
</dbReference>
<dbReference type="EMBL" id="JBAKFM010000002">
    <property type="protein sequence ID" value="MEX0469133.1"/>
    <property type="molecule type" value="Genomic_DNA"/>
</dbReference>
<dbReference type="InterPro" id="IPR036291">
    <property type="entry name" value="NAD(P)-bd_dom_sf"/>
</dbReference>